<keyword evidence="3" id="KW-0732">Signal</keyword>
<dbReference type="PROSITE" id="PS51257">
    <property type="entry name" value="PROKAR_LIPOPROTEIN"/>
    <property type="match status" value="1"/>
</dbReference>
<feature type="region of interest" description="Disordered" evidence="2">
    <location>
        <begin position="30"/>
        <end position="105"/>
    </location>
</feature>
<dbReference type="PANTHER" id="PTHR30404:SF0">
    <property type="entry name" value="N-ACETYLMURAMOYL-L-ALANINE AMIDASE AMIC"/>
    <property type="match status" value="1"/>
</dbReference>
<dbReference type="Gene3D" id="3.40.630.40">
    <property type="entry name" value="Zn-dependent exopeptidases"/>
    <property type="match status" value="1"/>
</dbReference>
<dbReference type="EMBL" id="CP036455">
    <property type="protein sequence ID" value="QBI52124.1"/>
    <property type="molecule type" value="Genomic_DNA"/>
</dbReference>
<dbReference type="OrthoDB" id="3268878at2"/>
<evidence type="ECO:0000256" key="3">
    <source>
        <dbReference type="SAM" id="SignalP"/>
    </source>
</evidence>
<dbReference type="GO" id="GO:0030288">
    <property type="term" value="C:outer membrane-bounded periplasmic space"/>
    <property type="evidence" value="ECO:0007669"/>
    <property type="project" value="TreeGrafter"/>
</dbReference>
<dbReference type="InterPro" id="IPR050695">
    <property type="entry name" value="N-acetylmuramoyl_amidase_3"/>
</dbReference>
<dbReference type="Pfam" id="PF01520">
    <property type="entry name" value="Amidase_3"/>
    <property type="match status" value="1"/>
</dbReference>
<dbReference type="AlphaFoldDB" id="A0A4P6Q0C4"/>
<gene>
    <name evidence="5" type="primary">lytC</name>
    <name evidence="5" type="ORF">EKD16_01535</name>
</gene>
<feature type="chain" id="PRO_5038929669" evidence="3">
    <location>
        <begin position="32"/>
        <end position="299"/>
    </location>
</feature>
<name>A0A4P6Q0C4_9ACTN</name>
<feature type="compositionally biased region" description="Low complexity" evidence="2">
    <location>
        <begin position="30"/>
        <end position="39"/>
    </location>
</feature>
<dbReference type="GO" id="GO:0009253">
    <property type="term" value="P:peptidoglycan catabolic process"/>
    <property type="evidence" value="ECO:0007669"/>
    <property type="project" value="InterPro"/>
</dbReference>
<feature type="signal peptide" evidence="3">
    <location>
        <begin position="1"/>
        <end position="31"/>
    </location>
</feature>
<keyword evidence="1 5" id="KW-0378">Hydrolase</keyword>
<dbReference type="Proteomes" id="UP000292235">
    <property type="component" value="Chromosome"/>
</dbReference>
<dbReference type="KEGG" id="strr:EKD16_01535"/>
<dbReference type="GO" id="GO:0008745">
    <property type="term" value="F:N-acetylmuramoyl-L-alanine amidase activity"/>
    <property type="evidence" value="ECO:0007669"/>
    <property type="project" value="UniProtKB-EC"/>
</dbReference>
<evidence type="ECO:0000256" key="2">
    <source>
        <dbReference type="SAM" id="MobiDB-lite"/>
    </source>
</evidence>
<dbReference type="CDD" id="cd02696">
    <property type="entry name" value="MurNAc-LAA"/>
    <property type="match status" value="1"/>
</dbReference>
<organism evidence="5 6">
    <name type="scientific">Streptomonospora litoralis</name>
    <dbReference type="NCBI Taxonomy" id="2498135"/>
    <lineage>
        <taxon>Bacteria</taxon>
        <taxon>Bacillati</taxon>
        <taxon>Actinomycetota</taxon>
        <taxon>Actinomycetes</taxon>
        <taxon>Streptosporangiales</taxon>
        <taxon>Nocardiopsidaceae</taxon>
        <taxon>Streptomonospora</taxon>
    </lineage>
</organism>
<evidence type="ECO:0000313" key="5">
    <source>
        <dbReference type="EMBL" id="QBI52124.1"/>
    </source>
</evidence>
<proteinExistence type="predicted"/>
<dbReference type="EC" id="3.5.1.28" evidence="5"/>
<protein>
    <submittedName>
        <fullName evidence="5">N-acetylmuramoyl-L-alanine amidase LytC</fullName>
        <ecNumber evidence="5">3.5.1.28</ecNumber>
    </submittedName>
</protein>
<evidence type="ECO:0000256" key="1">
    <source>
        <dbReference type="ARBA" id="ARBA00022801"/>
    </source>
</evidence>
<evidence type="ECO:0000313" key="6">
    <source>
        <dbReference type="Proteomes" id="UP000292235"/>
    </source>
</evidence>
<dbReference type="SMART" id="SM00646">
    <property type="entry name" value="Ami_3"/>
    <property type="match status" value="1"/>
</dbReference>
<dbReference type="SUPFAM" id="SSF53187">
    <property type="entry name" value="Zn-dependent exopeptidases"/>
    <property type="match status" value="1"/>
</dbReference>
<dbReference type="PANTHER" id="PTHR30404">
    <property type="entry name" value="N-ACETYLMURAMOYL-L-ALANINE AMIDASE"/>
    <property type="match status" value="1"/>
</dbReference>
<accession>A0A4P6Q0C4</accession>
<feature type="compositionally biased region" description="Basic and acidic residues" evidence="2">
    <location>
        <begin position="93"/>
        <end position="105"/>
    </location>
</feature>
<sequence precursor="true">MRMKTAVAGTTPRFAPFAAAAVLALSGCAAATGSSTPAPSAAPPPGSPGSTAADNRGSADGPGGTPGASEPAGPLEGATVVVDPGHNGGNADAPDRISESVDAGHGRKACDTVGAETDTGYTEHAFNWDVAKRLRSHLEERGAEVVLTREDDESVGPCITERAEIGNEARADAAISIHADGGPPSGRGFHVIAPGELDGYTDDIAEPSHRLAVDLRAEFEEGTGRPRADYIAEDGLDLRTDLGGLNLSDVPKVFLEAGNMRNSADAAKLTDPEWRESAAESIAAGISRFLRDEQGGHDG</sequence>
<dbReference type="RefSeq" id="WP_131096725.1">
    <property type="nucleotide sequence ID" value="NZ_CP036455.1"/>
</dbReference>
<evidence type="ECO:0000259" key="4">
    <source>
        <dbReference type="SMART" id="SM00646"/>
    </source>
</evidence>
<keyword evidence="6" id="KW-1185">Reference proteome</keyword>
<feature type="domain" description="MurNAc-LAA" evidence="4">
    <location>
        <begin position="163"/>
        <end position="287"/>
    </location>
</feature>
<dbReference type="InterPro" id="IPR002508">
    <property type="entry name" value="MurNAc-LAA_cat"/>
</dbReference>
<reference evidence="5 6" key="1">
    <citation type="submission" date="2019-02" db="EMBL/GenBank/DDBJ databases">
        <authorList>
            <person name="Khodamoradi S."/>
            <person name="Hahnke R.L."/>
            <person name="Kaempfer P."/>
            <person name="Schumann P."/>
            <person name="Rohde M."/>
            <person name="Steinert M."/>
            <person name="Luzhetskyy A."/>
            <person name="Wink J."/>
            <person name="Ruckert C."/>
        </authorList>
    </citation>
    <scope>NUCLEOTIDE SEQUENCE [LARGE SCALE GENOMIC DNA]</scope>
    <source>
        <strain evidence="5 6">M2</strain>
    </source>
</reference>